<reference evidence="2 3" key="1">
    <citation type="journal article" date="2014" name="Agronomy (Basel)">
        <title>A Draft Genome Sequence for Ensete ventricosum, the Drought-Tolerant Tree Against Hunger.</title>
        <authorList>
            <person name="Harrison J."/>
            <person name="Moore K.A."/>
            <person name="Paszkiewicz K."/>
            <person name="Jones T."/>
            <person name="Grant M."/>
            <person name="Ambacheew D."/>
            <person name="Muzemil S."/>
            <person name="Studholme D.J."/>
        </authorList>
    </citation>
    <scope>NUCLEOTIDE SEQUENCE [LARGE SCALE GENOMIC DNA]</scope>
</reference>
<evidence type="ECO:0000259" key="1">
    <source>
        <dbReference type="Pfam" id="PF24626"/>
    </source>
</evidence>
<dbReference type="AlphaFoldDB" id="A0A426Y299"/>
<dbReference type="Pfam" id="PF24626">
    <property type="entry name" value="SH3_Tf2-1"/>
    <property type="match status" value="1"/>
</dbReference>
<dbReference type="Proteomes" id="UP000287651">
    <property type="component" value="Unassembled WGS sequence"/>
</dbReference>
<proteinExistence type="predicted"/>
<sequence length="64" mass="7490">MGDLVLRRVEVSDPGRTRGKLTPRWEESYRITQVVRDGTYTLSIMKGKTLPRTWHVSNLKKLYV</sequence>
<dbReference type="InterPro" id="IPR056924">
    <property type="entry name" value="SH3_Tf2-1"/>
</dbReference>
<dbReference type="EMBL" id="AMZH03015523">
    <property type="protein sequence ID" value="RRT45918.1"/>
    <property type="molecule type" value="Genomic_DNA"/>
</dbReference>
<feature type="domain" description="Tf2-1-like SH3-like" evidence="1">
    <location>
        <begin position="2"/>
        <end position="62"/>
    </location>
</feature>
<accession>A0A426Y299</accession>
<gene>
    <name evidence="2" type="ORF">B296_00021518</name>
</gene>
<organism evidence="2 3">
    <name type="scientific">Ensete ventricosum</name>
    <name type="common">Abyssinian banana</name>
    <name type="synonym">Musa ensete</name>
    <dbReference type="NCBI Taxonomy" id="4639"/>
    <lineage>
        <taxon>Eukaryota</taxon>
        <taxon>Viridiplantae</taxon>
        <taxon>Streptophyta</taxon>
        <taxon>Embryophyta</taxon>
        <taxon>Tracheophyta</taxon>
        <taxon>Spermatophyta</taxon>
        <taxon>Magnoliopsida</taxon>
        <taxon>Liliopsida</taxon>
        <taxon>Zingiberales</taxon>
        <taxon>Musaceae</taxon>
        <taxon>Ensete</taxon>
    </lineage>
</organism>
<evidence type="ECO:0000313" key="3">
    <source>
        <dbReference type="Proteomes" id="UP000287651"/>
    </source>
</evidence>
<name>A0A426Y299_ENSVE</name>
<evidence type="ECO:0000313" key="2">
    <source>
        <dbReference type="EMBL" id="RRT45918.1"/>
    </source>
</evidence>
<comment type="caution">
    <text evidence="2">The sequence shown here is derived from an EMBL/GenBank/DDBJ whole genome shotgun (WGS) entry which is preliminary data.</text>
</comment>
<protein>
    <recommendedName>
        <fullName evidence="1">Tf2-1-like SH3-like domain-containing protein</fullName>
    </recommendedName>
</protein>